<feature type="compositionally biased region" description="Basic and acidic residues" evidence="9">
    <location>
        <begin position="282"/>
        <end position="291"/>
    </location>
</feature>
<feature type="compositionally biased region" description="Low complexity" evidence="9">
    <location>
        <begin position="1032"/>
        <end position="1050"/>
    </location>
</feature>
<feature type="region of interest" description="Disordered" evidence="9">
    <location>
        <begin position="703"/>
        <end position="778"/>
    </location>
</feature>
<feature type="region of interest" description="Disordered" evidence="9">
    <location>
        <begin position="575"/>
        <end position="598"/>
    </location>
</feature>
<dbReference type="CDD" id="cd21538">
    <property type="entry name" value="SPOC_TFIIS"/>
    <property type="match status" value="1"/>
</dbReference>
<dbReference type="Gene3D" id="1.10.472.30">
    <property type="entry name" value="Transcription elongation factor S-II, central domain"/>
    <property type="match status" value="1"/>
</dbReference>
<evidence type="ECO:0000313" key="11">
    <source>
        <dbReference type="EMBL" id="KAH6591067.1"/>
    </source>
</evidence>
<evidence type="ECO:0000256" key="2">
    <source>
        <dbReference type="ARBA" id="ARBA00011050"/>
    </source>
</evidence>
<keyword evidence="5 8" id="KW-0863">Zinc-finger</keyword>
<evidence type="ECO:0000313" key="12">
    <source>
        <dbReference type="Proteomes" id="UP001648503"/>
    </source>
</evidence>
<feature type="compositionally biased region" description="Basic and acidic residues" evidence="9">
    <location>
        <begin position="307"/>
        <end position="318"/>
    </location>
</feature>
<comment type="function">
    <text evidence="1">Negative regulator of transcription elongation.</text>
</comment>
<feature type="compositionally biased region" description="Low complexity" evidence="9">
    <location>
        <begin position="978"/>
        <end position="997"/>
    </location>
</feature>
<dbReference type="InterPro" id="IPR001965">
    <property type="entry name" value="Znf_PHD"/>
</dbReference>
<feature type="compositionally biased region" description="Low complexity" evidence="9">
    <location>
        <begin position="181"/>
        <end position="195"/>
    </location>
</feature>
<feature type="region of interest" description="Disordered" evidence="9">
    <location>
        <begin position="265"/>
        <end position="292"/>
    </location>
</feature>
<evidence type="ECO:0000256" key="5">
    <source>
        <dbReference type="ARBA" id="ARBA00022771"/>
    </source>
</evidence>
<feature type="domain" description="PHD-type" evidence="10">
    <location>
        <begin position="53"/>
        <end position="103"/>
    </location>
</feature>
<feature type="compositionally biased region" description="Polar residues" evidence="9">
    <location>
        <begin position="1349"/>
        <end position="1363"/>
    </location>
</feature>
<evidence type="ECO:0000256" key="4">
    <source>
        <dbReference type="ARBA" id="ARBA00022723"/>
    </source>
</evidence>
<feature type="region of interest" description="Disordered" evidence="9">
    <location>
        <begin position="302"/>
        <end position="321"/>
    </location>
</feature>
<dbReference type="PANTHER" id="PTHR11477:SF0">
    <property type="entry name" value="IP08861P-RELATED"/>
    <property type="match status" value="1"/>
</dbReference>
<keyword evidence="7" id="KW-0539">Nucleus</keyword>
<keyword evidence="4" id="KW-0479">Metal-binding</keyword>
<feature type="region of interest" description="Disordered" evidence="9">
    <location>
        <begin position="160"/>
        <end position="195"/>
    </location>
</feature>
<dbReference type="SUPFAM" id="SSF46942">
    <property type="entry name" value="Elongation factor TFIIS domain 2"/>
    <property type="match status" value="1"/>
</dbReference>
<evidence type="ECO:0000256" key="3">
    <source>
        <dbReference type="ARBA" id="ARBA00021616"/>
    </source>
</evidence>
<dbReference type="InterPro" id="IPR011011">
    <property type="entry name" value="Znf_FYVE_PHD"/>
</dbReference>
<dbReference type="Proteomes" id="UP001648503">
    <property type="component" value="Unassembled WGS sequence"/>
</dbReference>
<dbReference type="InterPro" id="IPR003618">
    <property type="entry name" value="TFIIS_cen_dom"/>
</dbReference>
<organism evidence="11 12">
    <name type="scientific">Batrachochytrium salamandrivorans</name>
    <dbReference type="NCBI Taxonomy" id="1357716"/>
    <lineage>
        <taxon>Eukaryota</taxon>
        <taxon>Fungi</taxon>
        <taxon>Fungi incertae sedis</taxon>
        <taxon>Chytridiomycota</taxon>
        <taxon>Chytridiomycota incertae sedis</taxon>
        <taxon>Chytridiomycetes</taxon>
        <taxon>Rhizophydiales</taxon>
        <taxon>Rhizophydiales incertae sedis</taxon>
        <taxon>Batrachochytrium</taxon>
    </lineage>
</organism>
<dbReference type="SMART" id="SM00510">
    <property type="entry name" value="TFS2M"/>
    <property type="match status" value="1"/>
</dbReference>
<dbReference type="InterPro" id="IPR019786">
    <property type="entry name" value="Zinc_finger_PHD-type_CS"/>
</dbReference>
<evidence type="ECO:0000256" key="1">
    <source>
        <dbReference type="ARBA" id="ARBA00002311"/>
    </source>
</evidence>
<comment type="caution">
    <text evidence="11">The sequence shown here is derived from an EMBL/GenBank/DDBJ whole genome shotgun (WGS) entry which is preliminary data.</text>
</comment>
<comment type="similarity">
    <text evidence="2">Belongs to the BYE1 family.</text>
</comment>
<evidence type="ECO:0000256" key="8">
    <source>
        <dbReference type="PROSITE-ProRule" id="PRU00146"/>
    </source>
</evidence>
<gene>
    <name evidence="11" type="ORF">BASA50_009067</name>
</gene>
<feature type="compositionally biased region" description="Polar residues" evidence="9">
    <location>
        <begin position="169"/>
        <end position="178"/>
    </location>
</feature>
<feature type="region of interest" description="Disordered" evidence="9">
    <location>
        <begin position="470"/>
        <end position="520"/>
    </location>
</feature>
<sequence>MMTANIQNDRMQDEKHTHQMLLSSPAYLSAKPKRVLRKRRVIKPPVFNSYNERIYCICKDTDNGSLMVQCDLCEDWFHSVCLALTSDDVAAMSKYHCAECSGMEWPAALVAAATSDSGRAARTAAIPNAAVLDMAGQPLGTSGAASPTIINGAATLPLPKMSAMPSDQDVPTDSTTQHDILPVPESSSASASPPLSFPPSVFASPSNLLLPSISSSCASSVLSSVPLSISTTPLPLDPPFPTVIAVGKEASSFNPTTACILSDLSSTTLESPNPRPGSVVGKSHEVKRKSVTDGSLASVAIHPTKRVRSDPKRTKSSEDTVSSALVATNTLRASFRKNFTDIFRDIYAWATTHLAELGGVLHPSIHLDDYAGFAEKTELALFEATSFVKNGSGLAASDQYKAKFRSLRFNLMDDQNLRLRRRLLTKCSQFLDPATLVRLSPEELGNQEIQESMGRVKLESLRNSFKPCDVSHGVTKKTHKGDVEIGPVVSPSQKRRPVVASREGRGGSAEKGYDGRVSQQPVLDRSATGMRNVDITHMSISSYRPGRDLVAVNGGSDEASLRQQTPLLPTASIASDEGGLLQRHESGGGSSSRSGDRITTIPITSRAKNATLDDIIASMNCSIDDNVNSDTIYNGGSSDVALDGHHGSSVGKDEGELTIGNASGSDIVMVDGSEEGRSHAKGSTTGTVSLRSHDYTMTAAEYDAAGGDKEDSLTSSSEGSGVDGIADSNGDGKEATVKTKRTDALLRKGGDRHRHDGRNTSKSTSSSSNSNSNSNSSNHLSVLWQGQVSMPLVGKFSGIARQVCGPWIGQQDAWLDILSPSIEISGRIPHERVHDYLHGRLKSGSCMLVGIEFVLSSTVTTTMTGPIVTGPIVTGTTTTTTTSDQTGLDSLIDYFISRDRYAVVSNHYVSVKDMYLVPLKGSLPVPSVLQSVPGGCRIPPSSCNRLFGLLLLAKEYIPKGVSLSANVTTGTIGTTTRTTTKTIGTTPIGTTTTTTPTSVEVSSITKLKRQNGQSVASSHSSGSGRTKRVAISDSAATASTSTTTSGTLSTAATAVGEPTVSVSGSLSATKPAVVLPSLAGLSVNGTSNVQSTLNELLGSSAITMYATAAAAAATTTTTAASLPSHPPELQSGYSMHTGSVSGTTAQDLASVMTQQKNTGHYQPQPLLNATTGINARTNNNVNPQTAIPTLPVLGGMLGTAPSTPDMQFLLAMLKNTAATSSSLPNGGGNPNTFNTINTNLSQFDLGGKAVGSNGNGNGNIGTLLASLLGDGSGESSGGHTAASMSALPHSSMHNPLHAPSQSDHHNNGYQDSYHGDSHFNNYQQQQQQQYRYNGNDGYHQQHYSGGYSNGNQQQAHEPYSTPSGGAPIYGDNRYGSSSLDNAGNSGYRGIRGGRGGRGYSGAQQPHRYNGGLRRGQYRR</sequence>
<dbReference type="Pfam" id="PF07500">
    <property type="entry name" value="TFIIS_M"/>
    <property type="match status" value="1"/>
</dbReference>
<feature type="compositionally biased region" description="Basic and acidic residues" evidence="9">
    <location>
        <begin position="730"/>
        <end position="759"/>
    </location>
</feature>
<evidence type="ECO:0000256" key="6">
    <source>
        <dbReference type="ARBA" id="ARBA00022833"/>
    </source>
</evidence>
<evidence type="ECO:0000259" key="10">
    <source>
        <dbReference type="PROSITE" id="PS50016"/>
    </source>
</evidence>
<feature type="compositionally biased region" description="Low complexity" evidence="9">
    <location>
        <begin position="760"/>
        <end position="778"/>
    </location>
</feature>
<feature type="region of interest" description="Disordered" evidence="9">
    <location>
        <begin position="978"/>
        <end position="1050"/>
    </location>
</feature>
<feature type="compositionally biased region" description="Low complexity" evidence="9">
    <location>
        <begin position="1012"/>
        <end position="1024"/>
    </location>
</feature>
<dbReference type="InterPro" id="IPR012921">
    <property type="entry name" value="SPOC_C"/>
</dbReference>
<dbReference type="Gene3D" id="3.30.40.10">
    <property type="entry name" value="Zinc/RING finger domain, C3HC4 (zinc finger)"/>
    <property type="match status" value="1"/>
</dbReference>
<feature type="compositionally biased region" description="Gly residues" evidence="9">
    <location>
        <begin position="1389"/>
        <end position="1399"/>
    </location>
</feature>
<feature type="region of interest" description="Disordered" evidence="9">
    <location>
        <begin position="1272"/>
        <end position="1318"/>
    </location>
</feature>
<proteinExistence type="inferred from homology"/>
<dbReference type="InterPro" id="IPR036575">
    <property type="entry name" value="TFIIS_cen_dom_sf"/>
</dbReference>
<dbReference type="PROSITE" id="PS50016">
    <property type="entry name" value="ZF_PHD_2"/>
    <property type="match status" value="1"/>
</dbReference>
<keyword evidence="12" id="KW-1185">Reference proteome</keyword>
<dbReference type="SMART" id="SM00249">
    <property type="entry name" value="PHD"/>
    <property type="match status" value="1"/>
</dbReference>
<dbReference type="Pfam" id="PF07744">
    <property type="entry name" value="SPOC"/>
    <property type="match status" value="1"/>
</dbReference>
<dbReference type="InterPro" id="IPR019787">
    <property type="entry name" value="Znf_PHD-finger"/>
</dbReference>
<evidence type="ECO:0000256" key="9">
    <source>
        <dbReference type="SAM" id="MobiDB-lite"/>
    </source>
</evidence>
<dbReference type="InterPro" id="IPR013083">
    <property type="entry name" value="Znf_RING/FYVE/PHD"/>
</dbReference>
<dbReference type="PROSITE" id="PS01359">
    <property type="entry name" value="ZF_PHD_1"/>
    <property type="match status" value="1"/>
</dbReference>
<reference evidence="11 12" key="1">
    <citation type="submission" date="2021-02" db="EMBL/GenBank/DDBJ databases">
        <title>Variation within the Batrachochytrium salamandrivorans European outbreak.</title>
        <authorList>
            <person name="Kelly M."/>
            <person name="Pasmans F."/>
            <person name="Shea T.P."/>
            <person name="Munoz J.F."/>
            <person name="Carranza S."/>
            <person name="Cuomo C.A."/>
            <person name="Martel A."/>
        </authorList>
    </citation>
    <scope>NUCLEOTIDE SEQUENCE [LARGE SCALE GENOMIC DNA]</scope>
    <source>
        <strain evidence="11 12">AMFP18/2</strain>
    </source>
</reference>
<evidence type="ECO:0000256" key="7">
    <source>
        <dbReference type="ARBA" id="ARBA00023242"/>
    </source>
</evidence>
<dbReference type="PANTHER" id="PTHR11477">
    <property type="entry name" value="TRANSCRIPTION FACTOR S-II ZINC FINGER DOMAIN-CONTAINING PROTEIN"/>
    <property type="match status" value="1"/>
</dbReference>
<dbReference type="Pfam" id="PF00628">
    <property type="entry name" value="PHD"/>
    <property type="match status" value="1"/>
</dbReference>
<dbReference type="SUPFAM" id="SSF57903">
    <property type="entry name" value="FYVE/PHD zinc finger"/>
    <property type="match status" value="1"/>
</dbReference>
<dbReference type="EMBL" id="JAFCIX010000418">
    <property type="protein sequence ID" value="KAH6591067.1"/>
    <property type="molecule type" value="Genomic_DNA"/>
</dbReference>
<keyword evidence="6" id="KW-0862">Zinc</keyword>
<feature type="region of interest" description="Disordered" evidence="9">
    <location>
        <begin position="1334"/>
        <end position="1419"/>
    </location>
</feature>
<accession>A0ABQ8F2S2</accession>
<name>A0ABQ8F2S2_9FUNG</name>
<protein>
    <recommendedName>
        <fullName evidence="3">Transcription factor BYE1</fullName>
    </recommendedName>
</protein>